<reference evidence="1" key="1">
    <citation type="submission" date="2014-04" db="EMBL/GenBank/DDBJ databases">
        <authorList>
            <person name="Croucher N."/>
        </authorList>
    </citation>
    <scope>NUCLEOTIDE SEQUENCE</scope>
    <source>
        <strain evidence="1">065645</strain>
    </source>
</reference>
<gene>
    <name evidence="2" type="ORF">GM535_10955</name>
</gene>
<dbReference type="RefSeq" id="WP_000041097.1">
    <property type="nucleotide sequence ID" value="NZ_CFBC01000023.1"/>
</dbReference>
<name>A0A098ANJ3_STREE</name>
<organism evidence="1">
    <name type="scientific">Streptococcus pneumoniae</name>
    <dbReference type="NCBI Taxonomy" id="1313"/>
    <lineage>
        <taxon>Bacteria</taxon>
        <taxon>Bacillati</taxon>
        <taxon>Bacillota</taxon>
        <taxon>Bacilli</taxon>
        <taxon>Lactobacillales</taxon>
        <taxon>Streptococcaceae</taxon>
        <taxon>Streptococcus</taxon>
    </lineage>
</organism>
<dbReference type="AlphaFoldDB" id="A0A098ANJ3"/>
<accession>A0A098ANJ3</accession>
<dbReference type="Proteomes" id="UP000729182">
    <property type="component" value="Unassembled WGS sequence"/>
</dbReference>
<dbReference type="EMBL" id="WNHN01000073">
    <property type="protein sequence ID" value="MTV77750.1"/>
    <property type="molecule type" value="Genomic_DNA"/>
</dbReference>
<reference evidence="2" key="3">
    <citation type="submission" date="2019-11" db="EMBL/GenBank/DDBJ databases">
        <title>Growth characteristics of pneumococcus vary with the chemical composition of the capsule and with environmental conditions.</title>
        <authorList>
            <person name="Tothpal A."/>
            <person name="Desobry K."/>
            <person name="Joshi S."/>
            <person name="Wyllie A.L."/>
            <person name="Weinberger D.M."/>
        </authorList>
    </citation>
    <scope>NUCLEOTIDE SEQUENCE</scope>
    <source>
        <strain evidence="2">Pnumococcus10A</strain>
    </source>
</reference>
<evidence type="ECO:0000313" key="2">
    <source>
        <dbReference type="EMBL" id="MTV77750.1"/>
    </source>
</evidence>
<protein>
    <submittedName>
        <fullName evidence="1">Putative prophage protein</fullName>
    </submittedName>
</protein>
<evidence type="ECO:0000313" key="1">
    <source>
        <dbReference type="EMBL" id="CDQ30096.1"/>
    </source>
</evidence>
<dbReference type="EMBL" id="LK020688">
    <property type="protein sequence ID" value="CDQ30096.1"/>
    <property type="molecule type" value="Genomic_DNA"/>
</dbReference>
<sequence length="73" mass="8257">MSKLTKEDVLQVSQEIINDAIPVIKDMLDEVFKEYPIDMEIRKAILNSVLVAHKLSTETTVSLLTELVNAQEN</sequence>
<proteinExistence type="predicted"/>
<reference evidence="1" key="2">
    <citation type="submission" date="2014-10" db="EMBL/GenBank/DDBJ databases">
        <title>Contrasting mechanisms driving short-term and long-term diversification of pneumococci.</title>
        <authorList>
            <person name="Croucher N.J."/>
            <person name="Coupland P.C."/>
            <person name="Stevenson A.E."/>
            <person name="Callendrello A."/>
            <person name="Bentley S.D."/>
            <person name="Hanage W.P."/>
        </authorList>
    </citation>
    <scope>NUCLEOTIDE SEQUENCE</scope>
    <source>
        <strain evidence="1">065645</strain>
    </source>
</reference>